<dbReference type="SUPFAM" id="SSF48726">
    <property type="entry name" value="Immunoglobulin"/>
    <property type="match status" value="1"/>
</dbReference>
<evidence type="ECO:0000259" key="1">
    <source>
        <dbReference type="Pfam" id="PF07679"/>
    </source>
</evidence>
<protein>
    <recommendedName>
        <fullName evidence="1">Immunoglobulin I-set domain-containing protein</fullName>
    </recommendedName>
</protein>
<dbReference type="AlphaFoldDB" id="A0A9D4C4W7"/>
<organism evidence="2 3">
    <name type="scientific">Dreissena polymorpha</name>
    <name type="common">Zebra mussel</name>
    <name type="synonym">Mytilus polymorpha</name>
    <dbReference type="NCBI Taxonomy" id="45954"/>
    <lineage>
        <taxon>Eukaryota</taxon>
        <taxon>Metazoa</taxon>
        <taxon>Spiralia</taxon>
        <taxon>Lophotrochozoa</taxon>
        <taxon>Mollusca</taxon>
        <taxon>Bivalvia</taxon>
        <taxon>Autobranchia</taxon>
        <taxon>Heteroconchia</taxon>
        <taxon>Euheterodonta</taxon>
        <taxon>Imparidentia</taxon>
        <taxon>Neoheterodontei</taxon>
        <taxon>Myida</taxon>
        <taxon>Dreissenoidea</taxon>
        <taxon>Dreissenidae</taxon>
        <taxon>Dreissena</taxon>
    </lineage>
</organism>
<gene>
    <name evidence="2" type="ORF">DPMN_059867</name>
</gene>
<feature type="domain" description="Immunoglobulin I-set" evidence="1">
    <location>
        <begin position="6"/>
        <end position="43"/>
    </location>
</feature>
<reference evidence="2" key="2">
    <citation type="submission" date="2020-11" db="EMBL/GenBank/DDBJ databases">
        <authorList>
            <person name="McCartney M.A."/>
            <person name="Auch B."/>
            <person name="Kono T."/>
            <person name="Mallez S."/>
            <person name="Becker A."/>
            <person name="Gohl D.M."/>
            <person name="Silverstein K.A.T."/>
            <person name="Koren S."/>
            <person name="Bechman K.B."/>
            <person name="Herman A."/>
            <person name="Abrahante J.E."/>
            <person name="Garbe J."/>
        </authorList>
    </citation>
    <scope>NUCLEOTIDE SEQUENCE</scope>
    <source>
        <strain evidence="2">Duluth1</strain>
        <tissue evidence="2">Whole animal</tissue>
    </source>
</reference>
<dbReference type="Pfam" id="PF07679">
    <property type="entry name" value="I-set"/>
    <property type="match status" value="1"/>
</dbReference>
<keyword evidence="3" id="KW-1185">Reference proteome</keyword>
<evidence type="ECO:0000313" key="2">
    <source>
        <dbReference type="EMBL" id="KAH3717089.1"/>
    </source>
</evidence>
<proteinExistence type="predicted"/>
<dbReference type="Proteomes" id="UP000828390">
    <property type="component" value="Unassembled WGS sequence"/>
</dbReference>
<dbReference type="EMBL" id="JAIWYP010000013">
    <property type="protein sequence ID" value="KAH3717089.1"/>
    <property type="molecule type" value="Genomic_DNA"/>
</dbReference>
<comment type="caution">
    <text evidence="2">The sequence shown here is derived from an EMBL/GenBank/DDBJ whole genome shotgun (WGS) entry which is preliminary data.</text>
</comment>
<evidence type="ECO:0000313" key="3">
    <source>
        <dbReference type="Proteomes" id="UP000828390"/>
    </source>
</evidence>
<dbReference type="Gene3D" id="2.60.40.10">
    <property type="entry name" value="Immunoglobulins"/>
    <property type="match status" value="1"/>
</dbReference>
<dbReference type="InterPro" id="IPR036179">
    <property type="entry name" value="Ig-like_dom_sf"/>
</dbReference>
<reference evidence="2" key="1">
    <citation type="journal article" date="2019" name="bioRxiv">
        <title>The Genome of the Zebra Mussel, Dreissena polymorpha: A Resource for Invasive Species Research.</title>
        <authorList>
            <person name="McCartney M.A."/>
            <person name="Auch B."/>
            <person name="Kono T."/>
            <person name="Mallez S."/>
            <person name="Zhang Y."/>
            <person name="Obille A."/>
            <person name="Becker A."/>
            <person name="Abrahante J.E."/>
            <person name="Garbe J."/>
            <person name="Badalamenti J.P."/>
            <person name="Herman A."/>
            <person name="Mangelson H."/>
            <person name="Liachko I."/>
            <person name="Sullivan S."/>
            <person name="Sone E.D."/>
            <person name="Koren S."/>
            <person name="Silverstein K.A.T."/>
            <person name="Beckman K.B."/>
            <person name="Gohl D.M."/>
        </authorList>
    </citation>
    <scope>NUCLEOTIDE SEQUENCE</scope>
    <source>
        <strain evidence="2">Duluth1</strain>
        <tissue evidence="2">Whole animal</tissue>
    </source>
</reference>
<dbReference type="InterPro" id="IPR013098">
    <property type="entry name" value="Ig_I-set"/>
</dbReference>
<accession>A0A9D4C4W7</accession>
<sequence length="67" mass="7475">MDSTPDGVHRLSILEAFPKDTGTYKTVARNKAGEITVTCHLKVFGELWLLFFYSGKKQVRGVSCQPT</sequence>
<dbReference type="InterPro" id="IPR013783">
    <property type="entry name" value="Ig-like_fold"/>
</dbReference>
<name>A0A9D4C4W7_DREPO</name>